<protein>
    <submittedName>
        <fullName evidence="4">Thiamine pyrophosphate-dependent enzyme</fullName>
    </submittedName>
</protein>
<dbReference type="RefSeq" id="WP_243902794.1">
    <property type="nucleotide sequence ID" value="NZ_CAWQFN010000011.1"/>
</dbReference>
<organism evidence="4 5">
    <name type="scientific">Aetokthonos hydrillicola Thurmond2011</name>
    <dbReference type="NCBI Taxonomy" id="2712845"/>
    <lineage>
        <taxon>Bacteria</taxon>
        <taxon>Bacillati</taxon>
        <taxon>Cyanobacteriota</taxon>
        <taxon>Cyanophyceae</taxon>
        <taxon>Nostocales</taxon>
        <taxon>Hapalosiphonaceae</taxon>
        <taxon>Aetokthonos</taxon>
    </lineage>
</organism>
<feature type="domain" description="Thiamine pyrophosphate enzyme TPP-binding" evidence="3">
    <location>
        <begin position="47"/>
        <end position="193"/>
    </location>
</feature>
<reference evidence="5" key="1">
    <citation type="journal article" date="2021" name="Science">
        <title>Hunting the eagle killer: A cyanobacterial neurotoxin causes vacuolar myelinopathy.</title>
        <authorList>
            <person name="Breinlinger S."/>
            <person name="Phillips T.J."/>
            <person name="Haram B.N."/>
            <person name="Mares J."/>
            <person name="Martinez Yerena J.A."/>
            <person name="Hrouzek P."/>
            <person name="Sobotka R."/>
            <person name="Henderson W.M."/>
            <person name="Schmieder P."/>
            <person name="Williams S.M."/>
            <person name="Lauderdale J.D."/>
            <person name="Wilde H.D."/>
            <person name="Gerrin W."/>
            <person name="Kust A."/>
            <person name="Washington J.W."/>
            <person name="Wagner C."/>
            <person name="Geier B."/>
            <person name="Liebeke M."/>
            <person name="Enke H."/>
            <person name="Niedermeyer T.H.J."/>
            <person name="Wilde S.B."/>
        </authorList>
    </citation>
    <scope>NUCLEOTIDE SEQUENCE [LARGE SCALE GENOMIC DNA]</scope>
    <source>
        <strain evidence="5">Thurmond2011</strain>
    </source>
</reference>
<dbReference type="Proteomes" id="UP000667802">
    <property type="component" value="Unassembled WGS sequence"/>
</dbReference>
<keyword evidence="5" id="KW-1185">Reference proteome</keyword>
<dbReference type="GO" id="GO:0030976">
    <property type="term" value="F:thiamine pyrophosphate binding"/>
    <property type="evidence" value="ECO:0007669"/>
    <property type="project" value="InterPro"/>
</dbReference>
<dbReference type="EMBL" id="JAALHA020000010">
    <property type="protein sequence ID" value="MDR9896988.1"/>
    <property type="molecule type" value="Genomic_DNA"/>
</dbReference>
<proteinExistence type="predicted"/>
<dbReference type="GO" id="GO:0003824">
    <property type="term" value="F:catalytic activity"/>
    <property type="evidence" value="ECO:0007669"/>
    <property type="project" value="InterPro"/>
</dbReference>
<dbReference type="Gene3D" id="3.40.50.970">
    <property type="match status" value="1"/>
</dbReference>
<keyword evidence="1" id="KW-0786">Thiamine pyrophosphate</keyword>
<feature type="transmembrane region" description="Helical" evidence="2">
    <location>
        <begin position="182"/>
        <end position="201"/>
    </location>
</feature>
<dbReference type="AlphaFoldDB" id="A0AAP5MBD3"/>
<keyword evidence="2" id="KW-1133">Transmembrane helix</keyword>
<evidence type="ECO:0000259" key="3">
    <source>
        <dbReference type="Pfam" id="PF02775"/>
    </source>
</evidence>
<gene>
    <name evidence="4" type="ORF">G7B40_020810</name>
</gene>
<keyword evidence="2" id="KW-0812">Transmembrane</keyword>
<name>A0AAP5MBD3_9CYAN</name>
<dbReference type="PANTHER" id="PTHR42981:SF2">
    <property type="entry name" value="PYRUVATE DEHYDROGENASE [UBIQUINONE]"/>
    <property type="match status" value="1"/>
</dbReference>
<dbReference type="CDD" id="cd02014">
    <property type="entry name" value="TPP_POX"/>
    <property type="match status" value="1"/>
</dbReference>
<dbReference type="InterPro" id="IPR047212">
    <property type="entry name" value="TPP_POXB-like"/>
</dbReference>
<dbReference type="PANTHER" id="PTHR42981">
    <property type="entry name" value="PYRUVATE DEHYDROGENASE [UBIQUINONE]"/>
    <property type="match status" value="1"/>
</dbReference>
<sequence length="203" mass="22550">MHLHKNINNLWKLMEERGRRQDKPMKPQVVAWERGKRLSDTAIVSADSGTNTTWWARQIPAKQGQMHSVSGTLASMACGLPYAIAAQIAYPDRQCVAFVGDGGFSMLMAEFMTCVKYQLPVKIVIIKNNTLGQIKWEQMVFLGNPEYACELQPMDYAAFARACGAMGFTIDDPAKCGDILDAALATPGPVIIVALVFRYYVRQ</sequence>
<dbReference type="SUPFAM" id="SSF52518">
    <property type="entry name" value="Thiamin diphosphate-binding fold (THDP-binding)"/>
    <property type="match status" value="1"/>
</dbReference>
<evidence type="ECO:0000313" key="5">
    <source>
        <dbReference type="Proteomes" id="UP000667802"/>
    </source>
</evidence>
<keyword evidence="2" id="KW-0472">Membrane</keyword>
<comment type="caution">
    <text evidence="4">The sequence shown here is derived from an EMBL/GenBank/DDBJ whole genome shotgun (WGS) entry which is preliminary data.</text>
</comment>
<dbReference type="InterPro" id="IPR011766">
    <property type="entry name" value="TPP_enzyme_TPP-bd"/>
</dbReference>
<dbReference type="PROSITE" id="PS00187">
    <property type="entry name" value="TPP_ENZYMES"/>
    <property type="match status" value="1"/>
</dbReference>
<dbReference type="InterPro" id="IPR047211">
    <property type="entry name" value="POXB-like"/>
</dbReference>
<dbReference type="GO" id="GO:0000287">
    <property type="term" value="F:magnesium ion binding"/>
    <property type="evidence" value="ECO:0007669"/>
    <property type="project" value="InterPro"/>
</dbReference>
<evidence type="ECO:0000256" key="2">
    <source>
        <dbReference type="SAM" id="Phobius"/>
    </source>
</evidence>
<evidence type="ECO:0000313" key="4">
    <source>
        <dbReference type="EMBL" id="MDR9896988.1"/>
    </source>
</evidence>
<dbReference type="InterPro" id="IPR029061">
    <property type="entry name" value="THDP-binding"/>
</dbReference>
<dbReference type="InterPro" id="IPR000399">
    <property type="entry name" value="TPP-bd_CS"/>
</dbReference>
<evidence type="ECO:0000256" key="1">
    <source>
        <dbReference type="ARBA" id="ARBA00023052"/>
    </source>
</evidence>
<dbReference type="Pfam" id="PF02775">
    <property type="entry name" value="TPP_enzyme_C"/>
    <property type="match status" value="1"/>
</dbReference>
<accession>A0AAP5MBD3</accession>